<keyword evidence="3" id="KW-1185">Reference proteome</keyword>
<evidence type="ECO:0000313" key="3">
    <source>
        <dbReference type="Proteomes" id="UP000295515"/>
    </source>
</evidence>
<gene>
    <name evidence="2" type="ORF">EDD60_1122</name>
</gene>
<sequence>MKKILLMLMMVGVILTGCSTSKSADEMKILTPNGAPALSLVGVYEDVTKNGKINIVEGSDLVSSELMKADSEYDAIVAPINLGCQLLAKGKTDYKLAGVLTWGNLYLVENEGVQNNELAAFGEQAVPGMIFKLVKDSNDVMKNAKVTYYNAVSDVQAQVLAGKVQYALMAEPAATATIAKAKQNGKTIKNIASLQELYQKQTNSKQAGYPQAAIFVKNKEDVKELLVKLDEFTNKEAVKEDNNIEELVNKIGAETFGVPNAAIAAKTWKNQNIHYQEATAVKDDIQSILKTFHIEYSDDMLVK</sequence>
<dbReference type="GeneID" id="98915558"/>
<dbReference type="Gene3D" id="3.40.190.10">
    <property type="entry name" value="Periplasmic binding protein-like II"/>
    <property type="match status" value="2"/>
</dbReference>
<keyword evidence="1" id="KW-0732">Signal</keyword>
<comment type="caution">
    <text evidence="2">The sequence shown here is derived from an EMBL/GenBank/DDBJ whole genome shotgun (WGS) entry which is preliminary data.</text>
</comment>
<evidence type="ECO:0000313" key="2">
    <source>
        <dbReference type="EMBL" id="TCV98507.1"/>
    </source>
</evidence>
<dbReference type="AlphaFoldDB" id="A0A4R3YYZ5"/>
<dbReference type="EMBL" id="SMCQ01000012">
    <property type="protein sequence ID" value="TCV98507.1"/>
    <property type="molecule type" value="Genomic_DNA"/>
</dbReference>
<accession>A0A4R3YYZ5</accession>
<dbReference type="PROSITE" id="PS51257">
    <property type="entry name" value="PROKAR_LIPOPROTEIN"/>
    <property type="match status" value="1"/>
</dbReference>
<feature type="chain" id="PRO_5039486616" evidence="1">
    <location>
        <begin position="25"/>
        <end position="303"/>
    </location>
</feature>
<organism evidence="2 3">
    <name type="scientific">Longibaculum muris</name>
    <dbReference type="NCBI Taxonomy" id="1796628"/>
    <lineage>
        <taxon>Bacteria</taxon>
        <taxon>Bacillati</taxon>
        <taxon>Bacillota</taxon>
        <taxon>Erysipelotrichia</taxon>
        <taxon>Erysipelotrichales</taxon>
        <taxon>Coprobacillaceae</taxon>
        <taxon>Longibaculum</taxon>
    </lineage>
</organism>
<evidence type="ECO:0000256" key="1">
    <source>
        <dbReference type="SAM" id="SignalP"/>
    </source>
</evidence>
<proteinExistence type="predicted"/>
<feature type="signal peptide" evidence="1">
    <location>
        <begin position="1"/>
        <end position="24"/>
    </location>
</feature>
<dbReference type="Proteomes" id="UP000295515">
    <property type="component" value="Unassembled WGS sequence"/>
</dbReference>
<protein>
    <submittedName>
        <fullName evidence="2">NitT/TauT family transport system substrate-binding protein</fullName>
    </submittedName>
</protein>
<reference evidence="2 3" key="1">
    <citation type="submission" date="2019-03" db="EMBL/GenBank/DDBJ databases">
        <title>Genomic Encyclopedia of Type Strains, Phase IV (KMG-IV): sequencing the most valuable type-strain genomes for metagenomic binning, comparative biology and taxonomic classification.</title>
        <authorList>
            <person name="Goeker M."/>
        </authorList>
    </citation>
    <scope>NUCLEOTIDE SEQUENCE [LARGE SCALE GENOMIC DNA]</scope>
    <source>
        <strain evidence="2 3">DSM 29487</strain>
    </source>
</reference>
<name>A0A4R3YYZ5_9FIRM</name>
<dbReference type="RefSeq" id="WP_066450248.1">
    <property type="nucleotide sequence ID" value="NZ_JANKBF010000007.1"/>
</dbReference>